<dbReference type="InterPro" id="IPR000244">
    <property type="entry name" value="Ribosomal_bL9"/>
</dbReference>
<evidence type="ECO:0000256" key="1">
    <source>
        <dbReference type="ARBA" id="ARBA00010605"/>
    </source>
</evidence>
<accession>A0A077B1P7</accession>
<evidence type="ECO:0000259" key="8">
    <source>
        <dbReference type="PROSITE" id="PS00651"/>
    </source>
</evidence>
<dbReference type="Gene3D" id="3.10.430.100">
    <property type="entry name" value="Ribosomal protein L9, C-terminal domain"/>
    <property type="match status" value="1"/>
</dbReference>
<gene>
    <name evidence="7" type="primary">rplI</name>
    <name evidence="9" type="ORF">ID47_09150</name>
</gene>
<reference evidence="9 10" key="1">
    <citation type="submission" date="2014-07" db="EMBL/GenBank/DDBJ databases">
        <title>Comparative genomic insights into amoeba endosymbionts belonging to the families of Holosporaceae and Candidatus Midichloriaceae within Rickettsiales.</title>
        <authorList>
            <person name="Wang Z."/>
            <person name="Wu M."/>
        </authorList>
    </citation>
    <scope>NUCLEOTIDE SEQUENCE [LARGE SCALE GENOMIC DNA]</scope>
    <source>
        <strain evidence="9">PRA3</strain>
    </source>
</reference>
<evidence type="ECO:0000256" key="4">
    <source>
        <dbReference type="ARBA" id="ARBA00022980"/>
    </source>
</evidence>
<keyword evidence="4 7" id="KW-0689">Ribosomal protein</keyword>
<dbReference type="PROSITE" id="PS00651">
    <property type="entry name" value="RIBOSOMAL_L9"/>
    <property type="match status" value="1"/>
</dbReference>
<dbReference type="InterPro" id="IPR036935">
    <property type="entry name" value="Ribosomal_bL9_N_sf"/>
</dbReference>
<comment type="function">
    <text evidence="7">Binds to the 23S rRNA.</text>
</comment>
<comment type="similarity">
    <text evidence="1 7">Belongs to the bacterial ribosomal protein bL9 family.</text>
</comment>
<dbReference type="EMBL" id="CP008941">
    <property type="protein sequence ID" value="AIK96865.1"/>
    <property type="molecule type" value="Genomic_DNA"/>
</dbReference>
<dbReference type="InterPro" id="IPR020070">
    <property type="entry name" value="Ribosomal_bL9_N"/>
</dbReference>
<dbReference type="RefSeq" id="WP_038465630.1">
    <property type="nucleotide sequence ID" value="NZ_CP008941.1"/>
</dbReference>
<organism evidence="9 10">
    <name type="scientific">Candidatus Odyssella acanthamoebae</name>
    <dbReference type="NCBI Taxonomy" id="91604"/>
    <lineage>
        <taxon>Bacteria</taxon>
        <taxon>Pseudomonadati</taxon>
        <taxon>Pseudomonadota</taxon>
        <taxon>Alphaproteobacteria</taxon>
        <taxon>Holosporales</taxon>
        <taxon>Candidatus Paracaedibacteraceae</taxon>
        <taxon>Candidatus Odyssella</taxon>
    </lineage>
</organism>
<keyword evidence="3 7" id="KW-0694">RNA-binding</keyword>
<evidence type="ECO:0000256" key="2">
    <source>
        <dbReference type="ARBA" id="ARBA00022730"/>
    </source>
</evidence>
<evidence type="ECO:0000313" key="10">
    <source>
        <dbReference type="Proteomes" id="UP000028926"/>
    </source>
</evidence>
<evidence type="ECO:0000256" key="7">
    <source>
        <dbReference type="HAMAP-Rule" id="MF_00503"/>
    </source>
</evidence>
<dbReference type="eggNOG" id="COG0359">
    <property type="taxonomic scope" value="Bacteria"/>
</dbReference>
<dbReference type="NCBIfam" id="TIGR00158">
    <property type="entry name" value="L9"/>
    <property type="match status" value="1"/>
</dbReference>
<name>A0A077B1P7_9PROT</name>
<dbReference type="GO" id="GO:0006412">
    <property type="term" value="P:translation"/>
    <property type="evidence" value="ECO:0007669"/>
    <property type="project" value="UniProtKB-UniRule"/>
</dbReference>
<dbReference type="SUPFAM" id="SSF55658">
    <property type="entry name" value="L9 N-domain-like"/>
    <property type="match status" value="1"/>
</dbReference>
<dbReference type="STRING" id="91604.ID47_09150"/>
<dbReference type="HAMAP" id="MF_00503">
    <property type="entry name" value="Ribosomal_bL9"/>
    <property type="match status" value="1"/>
</dbReference>
<proteinExistence type="inferred from homology"/>
<dbReference type="GO" id="GO:0005840">
    <property type="term" value="C:ribosome"/>
    <property type="evidence" value="ECO:0007669"/>
    <property type="project" value="UniProtKB-KW"/>
</dbReference>
<dbReference type="Proteomes" id="UP000028926">
    <property type="component" value="Chromosome"/>
</dbReference>
<protein>
    <recommendedName>
        <fullName evidence="6 7">Large ribosomal subunit protein bL9</fullName>
    </recommendedName>
</protein>
<evidence type="ECO:0000256" key="5">
    <source>
        <dbReference type="ARBA" id="ARBA00023274"/>
    </source>
</evidence>
<dbReference type="HOGENOM" id="CLU_078938_1_0_5"/>
<dbReference type="SUPFAM" id="SSF55653">
    <property type="entry name" value="Ribosomal protein L9 C-domain"/>
    <property type="match status" value="1"/>
</dbReference>
<dbReference type="InterPro" id="IPR020594">
    <property type="entry name" value="Ribosomal_bL9_bac/chp"/>
</dbReference>
<dbReference type="Pfam" id="PF01281">
    <property type="entry name" value="Ribosomal_L9_N"/>
    <property type="match status" value="1"/>
</dbReference>
<dbReference type="InterPro" id="IPR036791">
    <property type="entry name" value="Ribosomal_bL9_C_sf"/>
</dbReference>
<keyword evidence="5 7" id="KW-0687">Ribonucleoprotein</keyword>
<dbReference type="GO" id="GO:1990904">
    <property type="term" value="C:ribonucleoprotein complex"/>
    <property type="evidence" value="ECO:0007669"/>
    <property type="project" value="UniProtKB-KW"/>
</dbReference>
<dbReference type="InterPro" id="IPR009027">
    <property type="entry name" value="Ribosomal_bL9/RNase_H1_N"/>
</dbReference>
<feature type="domain" description="Ribosomal protein L9" evidence="8">
    <location>
        <begin position="13"/>
        <end position="40"/>
    </location>
</feature>
<dbReference type="Gene3D" id="3.40.5.10">
    <property type="entry name" value="Ribosomal protein L9, N-terminal domain"/>
    <property type="match status" value="1"/>
</dbReference>
<dbReference type="InterPro" id="IPR020069">
    <property type="entry name" value="Ribosomal_bL9_C"/>
</dbReference>
<keyword evidence="2 7" id="KW-0699">rRNA-binding</keyword>
<evidence type="ECO:0000313" key="9">
    <source>
        <dbReference type="EMBL" id="AIK96865.1"/>
    </source>
</evidence>
<dbReference type="Pfam" id="PF03948">
    <property type="entry name" value="Ribosomal_L9_C"/>
    <property type="match status" value="1"/>
</dbReference>
<dbReference type="KEGG" id="paca:ID47_09150"/>
<evidence type="ECO:0000256" key="3">
    <source>
        <dbReference type="ARBA" id="ARBA00022884"/>
    </source>
</evidence>
<sequence>MQIILLQRVEKLGQMGDVVEVSNGYARNFLLPQKKALRASKANLDLFQNQKTHLEAENLKRRDEAEAVAKKMDNVSITMIRQASETGHLYGSVRNADIADMLKVNGYGIARGQVHLDTPIKNLGIHKARVVLHPEVSIYVSIVVSRSEEEAAVEIKKAKISNSNSTEEAVAAEA</sequence>
<dbReference type="GO" id="GO:0019843">
    <property type="term" value="F:rRNA binding"/>
    <property type="evidence" value="ECO:0007669"/>
    <property type="project" value="UniProtKB-UniRule"/>
</dbReference>
<evidence type="ECO:0000256" key="6">
    <source>
        <dbReference type="ARBA" id="ARBA00035292"/>
    </source>
</evidence>
<keyword evidence="10" id="KW-1185">Reference proteome</keyword>
<dbReference type="AlphaFoldDB" id="A0A077B1P7"/>
<dbReference type="PANTHER" id="PTHR21368">
    <property type="entry name" value="50S RIBOSOMAL PROTEIN L9"/>
    <property type="match status" value="1"/>
</dbReference>
<dbReference type="GO" id="GO:0003735">
    <property type="term" value="F:structural constituent of ribosome"/>
    <property type="evidence" value="ECO:0007669"/>
    <property type="project" value="InterPro"/>
</dbReference>
<dbReference type="OrthoDB" id="9788336at2"/>